<reference evidence="2 3" key="1">
    <citation type="journal article" date="2021" name="Nat. Plants">
        <title>The Taxus genome provides insights into paclitaxel biosynthesis.</title>
        <authorList>
            <person name="Xiong X."/>
            <person name="Gou J."/>
            <person name="Liao Q."/>
            <person name="Li Y."/>
            <person name="Zhou Q."/>
            <person name="Bi G."/>
            <person name="Li C."/>
            <person name="Du R."/>
            <person name="Wang X."/>
            <person name="Sun T."/>
            <person name="Guo L."/>
            <person name="Liang H."/>
            <person name="Lu P."/>
            <person name="Wu Y."/>
            <person name="Zhang Z."/>
            <person name="Ro D.K."/>
            <person name="Shang Y."/>
            <person name="Huang S."/>
            <person name="Yan J."/>
        </authorList>
    </citation>
    <scope>NUCLEOTIDE SEQUENCE [LARGE SCALE GENOMIC DNA]</scope>
    <source>
        <strain evidence="2">Ta-2019</strain>
    </source>
</reference>
<name>A0AA38FTN5_TAXCH</name>
<dbReference type="Proteomes" id="UP000824469">
    <property type="component" value="Unassembled WGS sequence"/>
</dbReference>
<evidence type="ECO:0000313" key="3">
    <source>
        <dbReference type="Proteomes" id="UP000824469"/>
    </source>
</evidence>
<dbReference type="AlphaFoldDB" id="A0AA38FTN5"/>
<comment type="caution">
    <text evidence="2">The sequence shown here is derived from an EMBL/GenBank/DDBJ whole genome shotgun (WGS) entry which is preliminary data.</text>
</comment>
<keyword evidence="3" id="KW-1185">Reference proteome</keyword>
<feature type="non-terminal residue" evidence="2">
    <location>
        <position position="1"/>
    </location>
</feature>
<gene>
    <name evidence="2" type="ORF">KI387_037564</name>
</gene>
<organism evidence="2 3">
    <name type="scientific">Taxus chinensis</name>
    <name type="common">Chinese yew</name>
    <name type="synonym">Taxus wallichiana var. chinensis</name>
    <dbReference type="NCBI Taxonomy" id="29808"/>
    <lineage>
        <taxon>Eukaryota</taxon>
        <taxon>Viridiplantae</taxon>
        <taxon>Streptophyta</taxon>
        <taxon>Embryophyta</taxon>
        <taxon>Tracheophyta</taxon>
        <taxon>Spermatophyta</taxon>
        <taxon>Pinopsida</taxon>
        <taxon>Pinidae</taxon>
        <taxon>Conifers II</taxon>
        <taxon>Cupressales</taxon>
        <taxon>Taxaceae</taxon>
        <taxon>Taxus</taxon>
    </lineage>
</organism>
<feature type="region of interest" description="Disordered" evidence="1">
    <location>
        <begin position="139"/>
        <end position="161"/>
    </location>
</feature>
<protein>
    <submittedName>
        <fullName evidence="2">Uncharacterized protein</fullName>
    </submittedName>
</protein>
<sequence length="161" mass="17974">KNENRPSPYAWYLFRSSPRPPYDLENGIAQACTVAPSDHQTYSSWQSFVTDRQNGTFNRNAIHFSSLNLKAATIDEIDSDIGWTSDAYAIDACLNDIYDLDAYGLNSENIPSATTNWDINSTSREYTDYTYSDTGSLFSGSDEASWSTDSYRGSTSTEGTF</sequence>
<evidence type="ECO:0000256" key="1">
    <source>
        <dbReference type="SAM" id="MobiDB-lite"/>
    </source>
</evidence>
<proteinExistence type="predicted"/>
<accession>A0AA38FTN5</accession>
<evidence type="ECO:0000313" key="2">
    <source>
        <dbReference type="EMBL" id="KAH9309653.1"/>
    </source>
</evidence>
<dbReference type="EMBL" id="JAHRHJ020000007">
    <property type="protein sequence ID" value="KAH9309653.1"/>
    <property type="molecule type" value="Genomic_DNA"/>
</dbReference>